<dbReference type="EMBL" id="FUZP01000001">
    <property type="protein sequence ID" value="SKC39052.1"/>
    <property type="molecule type" value="Genomic_DNA"/>
</dbReference>
<protein>
    <recommendedName>
        <fullName evidence="2">Enoyl reductase (ER) domain-containing protein</fullName>
    </recommendedName>
</protein>
<dbReference type="Proteomes" id="UP000190857">
    <property type="component" value="Unassembled WGS sequence"/>
</dbReference>
<dbReference type="SUPFAM" id="SSF50129">
    <property type="entry name" value="GroES-like"/>
    <property type="match status" value="1"/>
</dbReference>
<evidence type="ECO:0000313" key="4">
    <source>
        <dbReference type="Proteomes" id="UP000190857"/>
    </source>
</evidence>
<evidence type="ECO:0000313" key="3">
    <source>
        <dbReference type="EMBL" id="SKC39052.1"/>
    </source>
</evidence>
<dbReference type="InterPro" id="IPR020843">
    <property type="entry name" value="ER"/>
</dbReference>
<sequence length="342" mass="36180">MASPRTSTQIQLVRRPSGWPTTDDVRTVTVELPDLEDGQVRVANEFLSVDPYMRGRMNDVKSYTPPYALGETMTGGAVGRVVESRSDDVPVGAVVVHQEGWRDLTQGDAAGFRVVEEIPGVPNSAYLSVLGMTAFTAFVGLKEIAQLTQGDAVFVSGAAGAVGSMVGQIARLTGASRVIGSAGSAEKVALLTEKYGFDAAFNYKDGPVAEQLAEAAPQGIDVYFDNVGGEHLEAALGAFNDGGRGALCGAIADYNSTEKPVGPKNMANIVTRGLTLKGFTVGNYTRHFPDFISQMSTWLQNGDVVFDETVVDGIENTFDAFLQLMQGANTGKMVVRVAAPQA</sequence>
<dbReference type="GO" id="GO:0016628">
    <property type="term" value="F:oxidoreductase activity, acting on the CH-CH group of donors, NAD or NADP as acceptor"/>
    <property type="evidence" value="ECO:0007669"/>
    <property type="project" value="InterPro"/>
</dbReference>
<dbReference type="InterPro" id="IPR045010">
    <property type="entry name" value="MDR_fam"/>
</dbReference>
<dbReference type="FunFam" id="3.40.50.720:FF:000121">
    <property type="entry name" value="Prostaglandin reductase 2"/>
    <property type="match status" value="1"/>
</dbReference>
<dbReference type="RefSeq" id="WP_079726719.1">
    <property type="nucleotide sequence ID" value="NZ_FUZP01000001.1"/>
</dbReference>
<accession>A0A1T5IJ50</accession>
<keyword evidence="1" id="KW-0560">Oxidoreductase</keyword>
<proteinExistence type="predicted"/>
<dbReference type="Pfam" id="PF00107">
    <property type="entry name" value="ADH_zinc_N"/>
    <property type="match status" value="1"/>
</dbReference>
<dbReference type="InterPro" id="IPR036291">
    <property type="entry name" value="NAD(P)-bd_dom_sf"/>
</dbReference>
<dbReference type="OrthoDB" id="9805663at2"/>
<dbReference type="PANTHER" id="PTHR43205:SF7">
    <property type="entry name" value="PROSTAGLANDIN REDUCTASE 1"/>
    <property type="match status" value="1"/>
</dbReference>
<name>A0A1T5IJ50_9MICO</name>
<organism evidence="3 4">
    <name type="scientific">Okibacterium fritillariae</name>
    <dbReference type="NCBI Taxonomy" id="123320"/>
    <lineage>
        <taxon>Bacteria</taxon>
        <taxon>Bacillati</taxon>
        <taxon>Actinomycetota</taxon>
        <taxon>Actinomycetes</taxon>
        <taxon>Micrococcales</taxon>
        <taxon>Microbacteriaceae</taxon>
        <taxon>Okibacterium</taxon>
    </lineage>
</organism>
<dbReference type="Pfam" id="PF16884">
    <property type="entry name" value="ADH_N_2"/>
    <property type="match status" value="1"/>
</dbReference>
<dbReference type="InterPro" id="IPR011032">
    <property type="entry name" value="GroES-like_sf"/>
</dbReference>
<dbReference type="AlphaFoldDB" id="A0A1T5IJ50"/>
<dbReference type="Gene3D" id="3.90.180.10">
    <property type="entry name" value="Medium-chain alcohol dehydrogenases, catalytic domain"/>
    <property type="match status" value="1"/>
</dbReference>
<gene>
    <name evidence="3" type="ORF">SAMN06309945_0504</name>
</gene>
<dbReference type="InterPro" id="IPR013149">
    <property type="entry name" value="ADH-like_C"/>
</dbReference>
<keyword evidence="4" id="KW-1185">Reference proteome</keyword>
<feature type="domain" description="Enoyl reductase (ER)" evidence="2">
    <location>
        <begin position="21"/>
        <end position="335"/>
    </location>
</feature>
<dbReference type="SUPFAM" id="SSF51735">
    <property type="entry name" value="NAD(P)-binding Rossmann-fold domains"/>
    <property type="match status" value="1"/>
</dbReference>
<dbReference type="InterPro" id="IPR041694">
    <property type="entry name" value="ADH_N_2"/>
</dbReference>
<dbReference type="CDD" id="cd05288">
    <property type="entry name" value="PGDH"/>
    <property type="match status" value="1"/>
</dbReference>
<dbReference type="Gene3D" id="3.40.50.720">
    <property type="entry name" value="NAD(P)-binding Rossmann-like Domain"/>
    <property type="match status" value="1"/>
</dbReference>
<evidence type="ECO:0000256" key="1">
    <source>
        <dbReference type="ARBA" id="ARBA00023002"/>
    </source>
</evidence>
<evidence type="ECO:0000259" key="2">
    <source>
        <dbReference type="SMART" id="SM00829"/>
    </source>
</evidence>
<dbReference type="STRING" id="123320.SAMN06309945_0504"/>
<dbReference type="PANTHER" id="PTHR43205">
    <property type="entry name" value="PROSTAGLANDIN REDUCTASE"/>
    <property type="match status" value="1"/>
</dbReference>
<reference evidence="3 4" key="1">
    <citation type="submission" date="2017-02" db="EMBL/GenBank/DDBJ databases">
        <authorList>
            <person name="Peterson S.W."/>
        </authorList>
    </citation>
    <scope>NUCLEOTIDE SEQUENCE [LARGE SCALE GENOMIC DNA]</scope>
    <source>
        <strain evidence="3 4">VKM Ac-2059</strain>
    </source>
</reference>
<dbReference type="SMART" id="SM00829">
    <property type="entry name" value="PKS_ER"/>
    <property type="match status" value="1"/>
</dbReference>